<evidence type="ECO:0000259" key="1">
    <source>
        <dbReference type="Pfam" id="PF13358"/>
    </source>
</evidence>
<dbReference type="Pfam" id="PF13358">
    <property type="entry name" value="DDE_3"/>
    <property type="match status" value="1"/>
</dbReference>
<protein>
    <recommendedName>
        <fullName evidence="1">Tc1-like transposase DDE domain-containing protein</fullName>
    </recommendedName>
</protein>
<dbReference type="InterPro" id="IPR038717">
    <property type="entry name" value="Tc1-like_DDE_dom"/>
</dbReference>
<organism evidence="2">
    <name type="scientific">termite gut metagenome</name>
    <dbReference type="NCBI Taxonomy" id="433724"/>
    <lineage>
        <taxon>unclassified sequences</taxon>
        <taxon>metagenomes</taxon>
        <taxon>organismal metagenomes</taxon>
    </lineage>
</organism>
<comment type="caution">
    <text evidence="2">The sequence shown here is derived from an EMBL/GenBank/DDBJ whole genome shotgun (WGS) entry which is preliminary data.</text>
</comment>
<sequence>MKSKRNEQVFVLQQAELELFQKLDNEDYLDLYYADGSHFSLTPSVRYAWQKKGEEILLPSARSTALSVFGILSRKCDLHAQMFEGTLNSEKIIGIFDEFATTITKQTIVVIDNAPVHHSKAFEVKIEEWKKQDLYLYFFASVFARTQQYRNFMAIYKIRLAVFGCLH</sequence>
<evidence type="ECO:0000313" key="2">
    <source>
        <dbReference type="EMBL" id="KAA6333653.1"/>
    </source>
</evidence>
<name>A0A5J4RKM0_9ZZZZ</name>
<feature type="domain" description="Tc1-like transposase DDE" evidence="1">
    <location>
        <begin position="30"/>
        <end position="132"/>
    </location>
</feature>
<proteinExistence type="predicted"/>
<dbReference type="EMBL" id="SNRY01001087">
    <property type="protein sequence ID" value="KAA6333653.1"/>
    <property type="molecule type" value="Genomic_DNA"/>
</dbReference>
<dbReference type="InterPro" id="IPR036397">
    <property type="entry name" value="RNaseH_sf"/>
</dbReference>
<dbReference type="AlphaFoldDB" id="A0A5J4RKM0"/>
<accession>A0A5J4RKM0</accession>
<dbReference type="Gene3D" id="3.30.420.10">
    <property type="entry name" value="Ribonuclease H-like superfamily/Ribonuclease H"/>
    <property type="match status" value="1"/>
</dbReference>
<dbReference type="GO" id="GO:0003676">
    <property type="term" value="F:nucleic acid binding"/>
    <property type="evidence" value="ECO:0007669"/>
    <property type="project" value="InterPro"/>
</dbReference>
<gene>
    <name evidence="2" type="ORF">EZS27_017957</name>
</gene>
<reference evidence="2" key="1">
    <citation type="submission" date="2019-03" db="EMBL/GenBank/DDBJ databases">
        <title>Single cell metagenomics reveals metabolic interactions within the superorganism composed of flagellate Streblomastix strix and complex community of Bacteroidetes bacteria on its surface.</title>
        <authorList>
            <person name="Treitli S.C."/>
            <person name="Kolisko M."/>
            <person name="Husnik F."/>
            <person name="Keeling P."/>
            <person name="Hampl V."/>
        </authorList>
    </citation>
    <scope>NUCLEOTIDE SEQUENCE</scope>
    <source>
        <strain evidence="2">STM</strain>
    </source>
</reference>